<dbReference type="InterPro" id="IPR002696">
    <property type="entry name" value="Membr_insert_effic_factor_YidD"/>
</dbReference>
<gene>
    <name evidence="2" type="primary">yidD</name>
    <name evidence="2" type="ORF">GX618_03125</name>
</gene>
<dbReference type="HAMAP" id="MF_00386">
    <property type="entry name" value="UPF0161_YidD"/>
    <property type="match status" value="1"/>
</dbReference>
<name>A0A847ETY3_9BACT</name>
<proteinExistence type="inferred from homology"/>
<evidence type="ECO:0000313" key="3">
    <source>
        <dbReference type="Proteomes" id="UP000554004"/>
    </source>
</evidence>
<dbReference type="AlphaFoldDB" id="A0A847ETY3"/>
<comment type="similarity">
    <text evidence="1">Belongs to the UPF0161 family.</text>
</comment>
<dbReference type="NCBIfam" id="TIGR00278">
    <property type="entry name" value="membrane protein insertion efficiency factor YidD"/>
    <property type="match status" value="1"/>
</dbReference>
<dbReference type="SMART" id="SM01234">
    <property type="entry name" value="Haemolytic"/>
    <property type="match status" value="1"/>
</dbReference>
<keyword evidence="1" id="KW-1003">Cell membrane</keyword>
<evidence type="ECO:0000313" key="2">
    <source>
        <dbReference type="EMBL" id="NLE31241.1"/>
    </source>
</evidence>
<dbReference type="Pfam" id="PF01809">
    <property type="entry name" value="YidD"/>
    <property type="match status" value="1"/>
</dbReference>
<reference evidence="2 3" key="1">
    <citation type="journal article" date="2020" name="Biotechnol. Biofuels">
        <title>New insights from the biogas microbiome by comprehensive genome-resolved metagenomics of nearly 1600 species originating from multiple anaerobic digesters.</title>
        <authorList>
            <person name="Campanaro S."/>
            <person name="Treu L."/>
            <person name="Rodriguez-R L.M."/>
            <person name="Kovalovszki A."/>
            <person name="Ziels R.M."/>
            <person name="Maus I."/>
            <person name="Zhu X."/>
            <person name="Kougias P.G."/>
            <person name="Basile A."/>
            <person name="Luo G."/>
            <person name="Schluter A."/>
            <person name="Konstantinidis K.T."/>
            <person name="Angelidaki I."/>
        </authorList>
    </citation>
    <scope>NUCLEOTIDE SEQUENCE [LARGE SCALE GENOMIC DNA]</scope>
    <source>
        <strain evidence="2">AS06rmzACSIP_421</strain>
    </source>
</reference>
<protein>
    <recommendedName>
        <fullName evidence="1">Putative membrane protein insertion efficiency factor</fullName>
    </recommendedName>
</protein>
<comment type="caution">
    <text evidence="2">The sequence shown here is derived from an EMBL/GenBank/DDBJ whole genome shotgun (WGS) entry which is preliminary data.</text>
</comment>
<organism evidence="2 3">
    <name type="scientific">Candidatus Dojkabacteria bacterium</name>
    <dbReference type="NCBI Taxonomy" id="2099670"/>
    <lineage>
        <taxon>Bacteria</taxon>
        <taxon>Candidatus Dojkabacteria</taxon>
    </lineage>
</organism>
<comment type="function">
    <text evidence="1">Could be involved in insertion of integral membrane proteins into the membrane.</text>
</comment>
<comment type="subcellular location">
    <subcellularLocation>
        <location evidence="1">Cell membrane</location>
        <topology evidence="1">Peripheral membrane protein</topology>
        <orientation evidence="1">Cytoplasmic side</orientation>
    </subcellularLocation>
</comment>
<sequence>MIMKNFKKILILFLKMPLEILKKIELILIKGYQKTLSLDHGYMGKLFPNLRACKFSPTCSEYGYEAISKFGILRGNILAFKRFVRCNPWTQPGQYDPVPEK</sequence>
<dbReference type="Proteomes" id="UP000554004">
    <property type="component" value="Unassembled WGS sequence"/>
</dbReference>
<evidence type="ECO:0000256" key="1">
    <source>
        <dbReference type="HAMAP-Rule" id="MF_00386"/>
    </source>
</evidence>
<dbReference type="PANTHER" id="PTHR33383">
    <property type="entry name" value="MEMBRANE PROTEIN INSERTION EFFICIENCY FACTOR-RELATED"/>
    <property type="match status" value="1"/>
</dbReference>
<dbReference type="GO" id="GO:0005886">
    <property type="term" value="C:plasma membrane"/>
    <property type="evidence" value="ECO:0007669"/>
    <property type="project" value="UniProtKB-SubCell"/>
</dbReference>
<accession>A0A847ETY3</accession>
<keyword evidence="1" id="KW-0472">Membrane</keyword>
<dbReference type="PANTHER" id="PTHR33383:SF1">
    <property type="entry name" value="MEMBRANE PROTEIN INSERTION EFFICIENCY FACTOR-RELATED"/>
    <property type="match status" value="1"/>
</dbReference>
<dbReference type="EMBL" id="JAAZAL010000111">
    <property type="protein sequence ID" value="NLE31241.1"/>
    <property type="molecule type" value="Genomic_DNA"/>
</dbReference>